<dbReference type="GO" id="GO:0003700">
    <property type="term" value="F:DNA-binding transcription factor activity"/>
    <property type="evidence" value="ECO:0007669"/>
    <property type="project" value="InterPro"/>
</dbReference>
<protein>
    <submittedName>
        <fullName evidence="3">MarR family transcriptional regulator</fullName>
    </submittedName>
</protein>
<dbReference type="PROSITE" id="PS50995">
    <property type="entry name" value="HTH_MARR_2"/>
    <property type="match status" value="1"/>
</dbReference>
<gene>
    <name evidence="3" type="ORF">KHB02_11630</name>
</gene>
<evidence type="ECO:0000256" key="1">
    <source>
        <dbReference type="ARBA" id="ARBA00023125"/>
    </source>
</evidence>
<dbReference type="InterPro" id="IPR036388">
    <property type="entry name" value="WH-like_DNA-bd_sf"/>
</dbReference>
<dbReference type="SUPFAM" id="SSF46785">
    <property type="entry name" value="Winged helix' DNA-binding domain"/>
    <property type="match status" value="1"/>
</dbReference>
<dbReference type="SMART" id="SM00347">
    <property type="entry name" value="HTH_MARR"/>
    <property type="match status" value="1"/>
</dbReference>
<dbReference type="PANTHER" id="PTHR33164:SF106">
    <property type="entry name" value="TRANSCRIPTIONAL REGULATORY PROTEIN"/>
    <property type="match status" value="1"/>
</dbReference>
<reference evidence="3" key="1">
    <citation type="submission" date="2021-05" db="EMBL/GenBank/DDBJ databases">
        <title>Novel Bacillus species.</title>
        <authorList>
            <person name="Liu G."/>
        </authorList>
    </citation>
    <scope>NUCLEOTIDE SEQUENCE</scope>
    <source>
        <strain evidence="3">FJAT-50051</strain>
    </source>
</reference>
<organism evidence="3">
    <name type="scientific">Neobacillus citreus</name>
    <dbReference type="NCBI Taxonomy" id="2833578"/>
    <lineage>
        <taxon>Bacteria</taxon>
        <taxon>Bacillati</taxon>
        <taxon>Bacillota</taxon>
        <taxon>Bacilli</taxon>
        <taxon>Bacillales</taxon>
        <taxon>Bacillaceae</taxon>
        <taxon>Neobacillus</taxon>
    </lineage>
</organism>
<feature type="domain" description="HTH marR-type" evidence="2">
    <location>
        <begin position="1"/>
        <end position="159"/>
    </location>
</feature>
<sequence>MSQAEQRPRGGHVFVRQPRTVAGVGALEGLQSLSDSVHESDELALQALQLRSTEALALQYLVQAAAAGRALNPTQLSGLLRLTTAGVTKLVDRLVRAGRAERAPNPDDRRGIVVLPTDAARQDLTAAYGHIQSPVIDVIDGLSDEEAEVVGRFATRLAAALRAERSDAPAGPGPSR</sequence>
<dbReference type="InterPro" id="IPR036390">
    <property type="entry name" value="WH_DNA-bd_sf"/>
</dbReference>
<dbReference type="AlphaFoldDB" id="A0A942Y9P0"/>
<name>A0A942Y9P0_9BACI</name>
<accession>A0A942Y9P0</accession>
<dbReference type="PANTHER" id="PTHR33164">
    <property type="entry name" value="TRANSCRIPTIONAL REGULATOR, MARR FAMILY"/>
    <property type="match status" value="1"/>
</dbReference>
<keyword evidence="1" id="KW-0238">DNA-binding</keyword>
<dbReference type="InterPro" id="IPR039422">
    <property type="entry name" value="MarR/SlyA-like"/>
</dbReference>
<dbReference type="Gene3D" id="1.10.10.10">
    <property type="entry name" value="Winged helix-like DNA-binding domain superfamily/Winged helix DNA-binding domain"/>
    <property type="match status" value="1"/>
</dbReference>
<dbReference type="GO" id="GO:0003677">
    <property type="term" value="F:DNA binding"/>
    <property type="evidence" value="ECO:0007669"/>
    <property type="project" value="UniProtKB-KW"/>
</dbReference>
<dbReference type="Pfam" id="PF12802">
    <property type="entry name" value="MarR_2"/>
    <property type="match status" value="1"/>
</dbReference>
<dbReference type="GO" id="GO:0006950">
    <property type="term" value="P:response to stress"/>
    <property type="evidence" value="ECO:0007669"/>
    <property type="project" value="TreeGrafter"/>
</dbReference>
<evidence type="ECO:0000259" key="2">
    <source>
        <dbReference type="PROSITE" id="PS50995"/>
    </source>
</evidence>
<dbReference type="InterPro" id="IPR000835">
    <property type="entry name" value="HTH_MarR-typ"/>
</dbReference>
<proteinExistence type="predicted"/>
<evidence type="ECO:0000313" key="3">
    <source>
        <dbReference type="EMBL" id="MBS4182035.1"/>
    </source>
</evidence>
<dbReference type="PRINTS" id="PR00598">
    <property type="entry name" value="HTHMARR"/>
</dbReference>
<dbReference type="EMBL" id="JAGYPE010000002">
    <property type="protein sequence ID" value="MBS4182035.1"/>
    <property type="molecule type" value="Genomic_DNA"/>
</dbReference>
<comment type="caution">
    <text evidence="3">The sequence shown here is derived from an EMBL/GenBank/DDBJ whole genome shotgun (WGS) entry which is preliminary data.</text>
</comment>